<dbReference type="Pfam" id="PF01535">
    <property type="entry name" value="PPR"/>
    <property type="match status" value="10"/>
</dbReference>
<dbReference type="PANTHER" id="PTHR47926">
    <property type="entry name" value="PENTATRICOPEPTIDE REPEAT-CONTAINING PROTEIN"/>
    <property type="match status" value="1"/>
</dbReference>
<name>A0A8J5FE59_ZINOF</name>
<feature type="repeat" description="PPR" evidence="2">
    <location>
        <begin position="181"/>
        <end position="215"/>
    </location>
</feature>
<dbReference type="GO" id="GO:0008270">
    <property type="term" value="F:zinc ion binding"/>
    <property type="evidence" value="ECO:0007669"/>
    <property type="project" value="InterPro"/>
</dbReference>
<dbReference type="InterPro" id="IPR002885">
    <property type="entry name" value="PPR_rpt"/>
</dbReference>
<dbReference type="Proteomes" id="UP000734854">
    <property type="component" value="Unassembled WGS sequence"/>
</dbReference>
<sequence>MTNPTFARATFFSVSLLPALRSAATSADVRLLRRVHASIITSGASADRFVVNNLITVYSKCGSLSLARRLFDQTPHRDSVTWNSLLSAYALHGHSSDAFRLFHLLLCSPSVPPTHLTFTPLFKLCSASSDLIPTAQALHSMVIKIGLASDEMVSSALVNIYSKYGFLREARYIFDKMEERDVVLWNIMIKSYNQLGLVQEACFLFAELHRSEVLRPDDNTVRCILLVQRSDELFEQIQAYGIKICFLEDFYDVLSRNKLSSDLVKAGDYLTVLKNFIEMARLNLNYDNVTFVIVLSAVANGEHFEVAEQLHGLIKKLGMCSDVSVSNSILNIYAKMGSLNRARQIFEEMEELDLVSWNTMISVLAQNFREVESVELFIEMLSLGLLPDQFTLASILRACSGITISSSLHEQIHGFLLKQGQINDIFVLTALVDAHAKRGRVEEAEILFRGMDSFDLTFCNALLAGYVANNNSRKALDLFRLTIKACERPNDFTLATVLKGCSKLVALKQGQQVHAFAIKLGFVSDMCVSSGILDMYVKCGHVNDATSVFGDISTPDDVAWTAMISGCVENGDEEYALNLYHQMRQSGVRPDEYTLASLIKACSCLAALGLGKQIHGNVIKFGRSADPFVGTTVLDMYAKCGNIEDSLCLFERMIPTNIASWNVLLLGLAQHGKGKEALNLFKHMILQGLQPDKITLLGVLSACSHSGLVSEAYGYFNSMRKDYCIEPEVEHYSCLVDALGRAGLLQDAEEIMETMPFNASAPMYRALLGACRIQGNMDIGQRIATRLLELEPLDSSAYILLSNIYASVNRWNDVNEARKTMSNMNIKKDPGSSWIEVKSKIHLFVADDVSHPEIAAIYQELEDLIRRIKDKGYIPDTHCVLLDVLEEEKERTLYYHSEKLAIVYGLITDRNACILVDHHRYSSYLTGQCKGKMRVAQNLLECQWRGLESEHAKTPAAVERYTVIQWKMWRSNNSLQSFEVQGFEDLGFIDRFRLGIDRRRVNGDGIEQFVSYLCCTDDLVG</sequence>
<dbReference type="NCBIfam" id="TIGR00756">
    <property type="entry name" value="PPR"/>
    <property type="match status" value="7"/>
</dbReference>
<dbReference type="FunFam" id="1.25.40.10:FF:000381">
    <property type="entry name" value="Pentatricopeptide repeat-containing protein"/>
    <property type="match status" value="1"/>
</dbReference>
<feature type="repeat" description="PPR" evidence="2">
    <location>
        <begin position="657"/>
        <end position="691"/>
    </location>
</feature>
<evidence type="ECO:0000313" key="5">
    <source>
        <dbReference type="EMBL" id="KAG6483456.1"/>
    </source>
</evidence>
<dbReference type="Pfam" id="PF13041">
    <property type="entry name" value="PPR_2"/>
    <property type="match status" value="2"/>
</dbReference>
<dbReference type="AlphaFoldDB" id="A0A8J5FE59"/>
<evidence type="ECO:0000256" key="1">
    <source>
        <dbReference type="ARBA" id="ARBA00022737"/>
    </source>
</evidence>
<dbReference type="Gene3D" id="1.25.40.10">
    <property type="entry name" value="Tetratricopeptide repeat domain"/>
    <property type="match status" value="6"/>
</dbReference>
<keyword evidence="1" id="KW-0677">Repeat</keyword>
<dbReference type="PANTHER" id="PTHR47926:SF543">
    <property type="entry name" value="(WILD MALAYSIAN BANANA) HYPOTHETICAL PROTEIN"/>
    <property type="match status" value="1"/>
</dbReference>
<feature type="repeat" description="PPR" evidence="2">
    <location>
        <begin position="353"/>
        <end position="387"/>
    </location>
</feature>
<feature type="repeat" description="PPR" evidence="2">
    <location>
        <begin position="424"/>
        <end position="458"/>
    </location>
</feature>
<dbReference type="FunFam" id="1.25.40.10:FF:000031">
    <property type="entry name" value="Pentatricopeptide repeat-containing protein mitochondrial"/>
    <property type="match status" value="1"/>
</dbReference>
<evidence type="ECO:0000256" key="2">
    <source>
        <dbReference type="PROSITE-ProRule" id="PRU00708"/>
    </source>
</evidence>
<feature type="domain" description="DYW" evidence="4">
    <location>
        <begin position="872"/>
        <end position="915"/>
    </location>
</feature>
<dbReference type="InterPro" id="IPR046849">
    <property type="entry name" value="E2_motif"/>
</dbReference>
<feature type="repeat" description="PPR" evidence="2">
    <location>
        <begin position="322"/>
        <end position="352"/>
    </location>
</feature>
<evidence type="ECO:0000313" key="6">
    <source>
        <dbReference type="Proteomes" id="UP000734854"/>
    </source>
</evidence>
<dbReference type="GO" id="GO:0009451">
    <property type="term" value="P:RNA modification"/>
    <property type="evidence" value="ECO:0007669"/>
    <property type="project" value="InterPro"/>
</dbReference>
<keyword evidence="3" id="KW-0732">Signal</keyword>
<dbReference type="FunFam" id="1.25.40.10:FF:001086">
    <property type="entry name" value="Pentatricopeptide repeat-containing protein At4g33170"/>
    <property type="match status" value="1"/>
</dbReference>
<dbReference type="PROSITE" id="PS51375">
    <property type="entry name" value="PPR"/>
    <property type="match status" value="8"/>
</dbReference>
<dbReference type="FunFam" id="1.25.40.10:FF:000366">
    <property type="entry name" value="Pentatricopeptide (PPR) repeat-containing protein"/>
    <property type="match status" value="1"/>
</dbReference>
<accession>A0A8J5FE59</accession>
<feature type="chain" id="PRO_5035183116" description="DYW domain-containing protein" evidence="3">
    <location>
        <begin position="28"/>
        <end position="1021"/>
    </location>
</feature>
<dbReference type="Pfam" id="PF20431">
    <property type="entry name" value="E_motif"/>
    <property type="match status" value="1"/>
</dbReference>
<dbReference type="InterPro" id="IPR046960">
    <property type="entry name" value="PPR_At4g14850-like_plant"/>
</dbReference>
<feature type="repeat" description="PPR" evidence="2">
    <location>
        <begin position="556"/>
        <end position="590"/>
    </location>
</feature>
<dbReference type="EMBL" id="JACMSC010000016">
    <property type="protein sequence ID" value="KAG6483456.1"/>
    <property type="molecule type" value="Genomic_DNA"/>
</dbReference>
<reference evidence="5 6" key="1">
    <citation type="submission" date="2020-08" db="EMBL/GenBank/DDBJ databases">
        <title>Plant Genome Project.</title>
        <authorList>
            <person name="Zhang R.-G."/>
        </authorList>
    </citation>
    <scope>NUCLEOTIDE SEQUENCE [LARGE SCALE GENOMIC DNA]</scope>
    <source>
        <tissue evidence="5">Rhizome</tissue>
    </source>
</reference>
<gene>
    <name evidence="5" type="ORF">ZIOFF_060103</name>
</gene>
<comment type="caution">
    <text evidence="5">The sequence shown here is derived from an EMBL/GenBank/DDBJ whole genome shotgun (WGS) entry which is preliminary data.</text>
</comment>
<dbReference type="Pfam" id="PF14432">
    <property type="entry name" value="DYW_deaminase"/>
    <property type="match status" value="1"/>
</dbReference>
<feature type="repeat" description="PPR" evidence="2">
    <location>
        <begin position="78"/>
        <end position="112"/>
    </location>
</feature>
<keyword evidence="6" id="KW-1185">Reference proteome</keyword>
<dbReference type="InterPro" id="IPR046848">
    <property type="entry name" value="E_motif"/>
</dbReference>
<evidence type="ECO:0000256" key="3">
    <source>
        <dbReference type="SAM" id="SignalP"/>
    </source>
</evidence>
<dbReference type="InterPro" id="IPR011990">
    <property type="entry name" value="TPR-like_helical_dom_sf"/>
</dbReference>
<feature type="signal peptide" evidence="3">
    <location>
        <begin position="1"/>
        <end position="27"/>
    </location>
</feature>
<dbReference type="GO" id="GO:0003723">
    <property type="term" value="F:RNA binding"/>
    <property type="evidence" value="ECO:0007669"/>
    <property type="project" value="InterPro"/>
</dbReference>
<dbReference type="InterPro" id="IPR032867">
    <property type="entry name" value="DYW_dom"/>
</dbReference>
<organism evidence="5 6">
    <name type="scientific">Zingiber officinale</name>
    <name type="common">Ginger</name>
    <name type="synonym">Amomum zingiber</name>
    <dbReference type="NCBI Taxonomy" id="94328"/>
    <lineage>
        <taxon>Eukaryota</taxon>
        <taxon>Viridiplantae</taxon>
        <taxon>Streptophyta</taxon>
        <taxon>Embryophyta</taxon>
        <taxon>Tracheophyta</taxon>
        <taxon>Spermatophyta</taxon>
        <taxon>Magnoliopsida</taxon>
        <taxon>Liliopsida</taxon>
        <taxon>Zingiberales</taxon>
        <taxon>Zingiberaceae</taxon>
        <taxon>Zingiber</taxon>
    </lineage>
</organism>
<dbReference type="Pfam" id="PF20430">
    <property type="entry name" value="Eplus_motif"/>
    <property type="match status" value="1"/>
</dbReference>
<dbReference type="FunFam" id="1.25.40.10:FF:001139">
    <property type="entry name" value="Uncharacterized protein"/>
    <property type="match status" value="1"/>
</dbReference>
<proteinExistence type="predicted"/>
<feature type="repeat" description="PPR" evidence="2">
    <location>
        <begin position="728"/>
        <end position="762"/>
    </location>
</feature>
<protein>
    <recommendedName>
        <fullName evidence="4">DYW domain-containing protein</fullName>
    </recommendedName>
</protein>
<evidence type="ECO:0000259" key="4">
    <source>
        <dbReference type="Pfam" id="PF14432"/>
    </source>
</evidence>